<dbReference type="Proteomes" id="UP000277928">
    <property type="component" value="Unassembled WGS sequence"/>
</dbReference>
<keyword evidence="3 5" id="KW-1133">Transmembrane helix</keyword>
<feature type="transmembrane region" description="Helical" evidence="5">
    <location>
        <begin position="326"/>
        <end position="345"/>
    </location>
</feature>
<dbReference type="STRING" id="42156.A0A3P6TNU6"/>
<sequence>MSEDSTSINDVRHLVQQETRKGDVISPHRAIMTLSKSMFNAGCFSLPYAWKLGGLWTSLVLNFVIAGFNWYGDHILVRSSQHLAKKSERVSLDYGHFAKKVCDFSDIRILRNNSKIIMYIVNVTILFYQLGMCSVAILFIADNMNHLLGDYIAGGVKVMALISFVPILALNMFTEMRLLSIFAMVSSVFFLLGAFVIMQFTIRQPNHWSELPAVTNFTGVIMFIGMAMYAFEGQTMILPVENKLETPEDFLSNFGVLPTTMCFCTLFMIAIGFYGYTAFGSNTQPTITMNVPKKGLIVFYIRKFLELILAHLLYSTINVFLILQSMLGHSVALYVILDMLFNGFYRKFISRFPNVLKIVVDKGFRIFWVSVTMLLSISIPHLEIMIPLVGVTSGTLCALIYPPIFEMVTFWNDWKISLDTHQRYLKISWNIFVIIIGIFAVGAGCVVFATSNGPFYLPFYWDYTKLLSTAISAPILSGHFDTL</sequence>
<feature type="transmembrane region" description="Helical" evidence="5">
    <location>
        <begin position="179"/>
        <end position="201"/>
    </location>
</feature>
<accession>A0A3P6TNU6</accession>
<evidence type="ECO:0000256" key="5">
    <source>
        <dbReference type="SAM" id="Phobius"/>
    </source>
</evidence>
<dbReference type="PANTHER" id="PTHR22950">
    <property type="entry name" value="AMINO ACID TRANSPORTER"/>
    <property type="match status" value="1"/>
</dbReference>
<feature type="transmembrane region" description="Helical" evidence="5">
    <location>
        <begin position="251"/>
        <end position="276"/>
    </location>
</feature>
<evidence type="ECO:0000313" key="7">
    <source>
        <dbReference type="EMBL" id="VDK80810.1"/>
    </source>
</evidence>
<comment type="subcellular location">
    <subcellularLocation>
        <location evidence="1">Membrane</location>
        <topology evidence="1">Multi-pass membrane protein</topology>
    </subcellularLocation>
</comment>
<dbReference type="PANTHER" id="PTHR22950:SF343">
    <property type="entry name" value="AMINO ACID TRANSPORTER SKAT-1-RELATED"/>
    <property type="match status" value="1"/>
</dbReference>
<feature type="transmembrane region" description="Helical" evidence="5">
    <location>
        <begin position="116"/>
        <end position="139"/>
    </location>
</feature>
<dbReference type="EMBL" id="UYRX01000356">
    <property type="protein sequence ID" value="VDK80810.1"/>
    <property type="molecule type" value="Genomic_DNA"/>
</dbReference>
<evidence type="ECO:0000259" key="6">
    <source>
        <dbReference type="Pfam" id="PF01490"/>
    </source>
</evidence>
<dbReference type="GO" id="GO:0015179">
    <property type="term" value="F:L-amino acid transmembrane transporter activity"/>
    <property type="evidence" value="ECO:0007669"/>
    <property type="project" value="TreeGrafter"/>
</dbReference>
<dbReference type="OrthoDB" id="10264777at2759"/>
<feature type="transmembrane region" description="Helical" evidence="5">
    <location>
        <begin position="366"/>
        <end position="382"/>
    </location>
</feature>
<evidence type="ECO:0000256" key="1">
    <source>
        <dbReference type="ARBA" id="ARBA00004141"/>
    </source>
</evidence>
<protein>
    <recommendedName>
        <fullName evidence="6">Amino acid transporter transmembrane domain-containing protein</fullName>
    </recommendedName>
</protein>
<feature type="transmembrane region" description="Helical" evidence="5">
    <location>
        <begin position="213"/>
        <end position="231"/>
    </location>
</feature>
<dbReference type="InterPro" id="IPR013057">
    <property type="entry name" value="AA_transpt_TM"/>
</dbReference>
<gene>
    <name evidence="7" type="ORF">NLS_LOCUS5057</name>
</gene>
<dbReference type="Pfam" id="PF01490">
    <property type="entry name" value="Aa_trans"/>
    <property type="match status" value="1"/>
</dbReference>
<proteinExistence type="predicted"/>
<keyword evidence="8" id="KW-1185">Reference proteome</keyword>
<evidence type="ECO:0000256" key="4">
    <source>
        <dbReference type="ARBA" id="ARBA00023136"/>
    </source>
</evidence>
<evidence type="ECO:0000256" key="3">
    <source>
        <dbReference type="ARBA" id="ARBA00022989"/>
    </source>
</evidence>
<dbReference type="GO" id="GO:0005774">
    <property type="term" value="C:vacuolar membrane"/>
    <property type="evidence" value="ECO:0007669"/>
    <property type="project" value="TreeGrafter"/>
</dbReference>
<feature type="transmembrane region" description="Helical" evidence="5">
    <location>
        <begin position="151"/>
        <end position="173"/>
    </location>
</feature>
<reference evidence="7 8" key="1">
    <citation type="submission" date="2018-08" db="EMBL/GenBank/DDBJ databases">
        <authorList>
            <person name="Laetsch R D."/>
            <person name="Stevens L."/>
            <person name="Kumar S."/>
            <person name="Blaxter L. M."/>
        </authorList>
    </citation>
    <scope>NUCLEOTIDE SEQUENCE [LARGE SCALE GENOMIC DNA]</scope>
</reference>
<feature type="transmembrane region" description="Helical" evidence="5">
    <location>
        <begin position="388"/>
        <end position="408"/>
    </location>
</feature>
<evidence type="ECO:0000256" key="2">
    <source>
        <dbReference type="ARBA" id="ARBA00022692"/>
    </source>
</evidence>
<keyword evidence="4 5" id="KW-0472">Membrane</keyword>
<feature type="domain" description="Amino acid transporter transmembrane" evidence="6">
    <location>
        <begin position="25"/>
        <end position="441"/>
    </location>
</feature>
<dbReference type="OMA" id="IAMYVVF"/>
<dbReference type="AlphaFoldDB" id="A0A3P6TNU6"/>
<feature type="transmembrane region" description="Helical" evidence="5">
    <location>
        <begin position="48"/>
        <end position="71"/>
    </location>
</feature>
<feature type="transmembrane region" description="Helical" evidence="5">
    <location>
        <begin position="429"/>
        <end position="449"/>
    </location>
</feature>
<name>A0A3P6TNU6_LITSI</name>
<organism evidence="7 8">
    <name type="scientific">Litomosoides sigmodontis</name>
    <name type="common">Filarial nematode worm</name>
    <dbReference type="NCBI Taxonomy" id="42156"/>
    <lineage>
        <taxon>Eukaryota</taxon>
        <taxon>Metazoa</taxon>
        <taxon>Ecdysozoa</taxon>
        <taxon>Nematoda</taxon>
        <taxon>Chromadorea</taxon>
        <taxon>Rhabditida</taxon>
        <taxon>Spirurina</taxon>
        <taxon>Spiruromorpha</taxon>
        <taxon>Filarioidea</taxon>
        <taxon>Onchocercidae</taxon>
        <taxon>Litomosoides</taxon>
    </lineage>
</organism>
<keyword evidence="2 5" id="KW-0812">Transmembrane</keyword>
<evidence type="ECO:0000313" key="8">
    <source>
        <dbReference type="Proteomes" id="UP000277928"/>
    </source>
</evidence>